<reference evidence="1" key="1">
    <citation type="submission" date="2014-11" db="EMBL/GenBank/DDBJ databases">
        <authorList>
            <person name="Amaro Gonzalez C."/>
        </authorList>
    </citation>
    <scope>NUCLEOTIDE SEQUENCE</scope>
</reference>
<sequence length="108" mass="12154">MNHVPPTHNCDVVITGAEFFFFFMCLKDGRRHFAWRAFISSSCTLRSFPPFCTNSHVVSMIRANNVLYCMIMTLPGVPIFHTEIIAVTGQSGFQAGDCSLIFMIVPFL</sequence>
<dbReference type="AlphaFoldDB" id="A0A0E9WJJ0"/>
<dbReference type="EMBL" id="GBXM01018060">
    <property type="protein sequence ID" value="JAH90517.1"/>
    <property type="molecule type" value="Transcribed_RNA"/>
</dbReference>
<proteinExistence type="predicted"/>
<reference evidence="1" key="2">
    <citation type="journal article" date="2015" name="Fish Shellfish Immunol.">
        <title>Early steps in the European eel (Anguilla anguilla)-Vibrio vulnificus interaction in the gills: Role of the RtxA13 toxin.</title>
        <authorList>
            <person name="Callol A."/>
            <person name="Pajuelo D."/>
            <person name="Ebbesson L."/>
            <person name="Teles M."/>
            <person name="MacKenzie S."/>
            <person name="Amaro C."/>
        </authorList>
    </citation>
    <scope>NUCLEOTIDE SEQUENCE</scope>
</reference>
<accession>A0A0E9WJJ0</accession>
<organism evidence="1">
    <name type="scientific">Anguilla anguilla</name>
    <name type="common">European freshwater eel</name>
    <name type="synonym">Muraena anguilla</name>
    <dbReference type="NCBI Taxonomy" id="7936"/>
    <lineage>
        <taxon>Eukaryota</taxon>
        <taxon>Metazoa</taxon>
        <taxon>Chordata</taxon>
        <taxon>Craniata</taxon>
        <taxon>Vertebrata</taxon>
        <taxon>Euteleostomi</taxon>
        <taxon>Actinopterygii</taxon>
        <taxon>Neopterygii</taxon>
        <taxon>Teleostei</taxon>
        <taxon>Anguilliformes</taxon>
        <taxon>Anguillidae</taxon>
        <taxon>Anguilla</taxon>
    </lineage>
</organism>
<name>A0A0E9WJJ0_ANGAN</name>
<evidence type="ECO:0000313" key="1">
    <source>
        <dbReference type="EMBL" id="JAH90517.1"/>
    </source>
</evidence>
<protein>
    <submittedName>
        <fullName evidence="1">Uncharacterized protein</fullName>
    </submittedName>
</protein>